<dbReference type="Gene3D" id="1.10.1030.10">
    <property type="entry name" value="Carbamoyl-phosphate synthetase, large subunit oligomerisation domain"/>
    <property type="match status" value="1"/>
</dbReference>
<feature type="binding site" evidence="19">
    <location>
        <position position="300"/>
    </location>
    <ligand>
        <name>Mg(2+)</name>
        <dbReference type="ChEBI" id="CHEBI:18420"/>
        <label>1</label>
    </ligand>
</feature>
<feature type="binding site" evidence="19">
    <location>
        <position position="211"/>
    </location>
    <ligand>
        <name>ATP</name>
        <dbReference type="ChEBI" id="CHEBI:30616"/>
        <label>1</label>
    </ligand>
</feature>
<dbReference type="UniPathway" id="UPA00070">
    <property type="reaction ID" value="UER00115"/>
</dbReference>
<dbReference type="InterPro" id="IPR005480">
    <property type="entry name" value="CPSase_lsu_oligo"/>
</dbReference>
<dbReference type="GO" id="GO:0006541">
    <property type="term" value="P:glutamine metabolic process"/>
    <property type="evidence" value="ECO:0007669"/>
    <property type="project" value="TreeGrafter"/>
</dbReference>
<dbReference type="OrthoDB" id="9804197at2"/>
<dbReference type="InterPro" id="IPR006275">
    <property type="entry name" value="CPSase_lsu"/>
</dbReference>
<feature type="binding site" evidence="19">
    <location>
        <position position="714"/>
    </location>
    <ligand>
        <name>ATP</name>
        <dbReference type="ChEBI" id="CHEBI:30616"/>
        <label>2</label>
    </ligand>
</feature>
<feature type="binding site" evidence="19">
    <location>
        <position position="754"/>
    </location>
    <ligand>
        <name>ATP</name>
        <dbReference type="ChEBI" id="CHEBI:30616"/>
        <label>2</label>
    </ligand>
</feature>
<evidence type="ECO:0000256" key="4">
    <source>
        <dbReference type="ARBA" id="ARBA00009799"/>
    </source>
</evidence>
<evidence type="ECO:0000256" key="13">
    <source>
        <dbReference type="ARBA" id="ARBA00022975"/>
    </source>
</evidence>
<proteinExistence type="inferred from homology"/>
<evidence type="ECO:0000259" key="20">
    <source>
        <dbReference type="PROSITE" id="PS50975"/>
    </source>
</evidence>
<dbReference type="NCBIfam" id="TIGR01369">
    <property type="entry name" value="CPSaseII_lrg"/>
    <property type="match status" value="1"/>
</dbReference>
<feature type="binding site" evidence="19">
    <location>
        <position position="216"/>
    </location>
    <ligand>
        <name>ATP</name>
        <dbReference type="ChEBI" id="CHEBI:30616"/>
        <label>1</label>
    </ligand>
</feature>
<feature type="binding site" evidence="19">
    <location>
        <position position="761"/>
    </location>
    <ligand>
        <name>ATP</name>
        <dbReference type="ChEBI" id="CHEBI:30616"/>
        <label>2</label>
    </ligand>
</feature>
<feature type="binding site" evidence="19">
    <location>
        <position position="286"/>
    </location>
    <ligand>
        <name>Mg(2+)</name>
        <dbReference type="ChEBI" id="CHEBI:18420"/>
        <label>1</label>
    </ligand>
</feature>
<dbReference type="NCBIfam" id="NF003671">
    <property type="entry name" value="PRK05294.1"/>
    <property type="match status" value="1"/>
</dbReference>
<feature type="binding site" evidence="19">
    <location>
        <position position="841"/>
    </location>
    <ligand>
        <name>Mg(2+)</name>
        <dbReference type="ChEBI" id="CHEBI:18420"/>
        <label>4</label>
    </ligand>
</feature>
<dbReference type="PANTHER" id="PTHR11405">
    <property type="entry name" value="CARBAMOYLTRANSFERASE FAMILY MEMBER"/>
    <property type="match status" value="1"/>
</dbReference>
<evidence type="ECO:0000256" key="12">
    <source>
        <dbReference type="ARBA" id="ARBA00022842"/>
    </source>
</evidence>
<feature type="binding site" evidence="19">
    <location>
        <position position="177"/>
    </location>
    <ligand>
        <name>ATP</name>
        <dbReference type="ChEBI" id="CHEBI:30616"/>
        <label>1</label>
    </ligand>
</feature>
<dbReference type="SMART" id="SM01096">
    <property type="entry name" value="CPSase_L_D3"/>
    <property type="match status" value="1"/>
</dbReference>
<keyword evidence="23" id="KW-1185">Reference proteome</keyword>
<comment type="pathway">
    <text evidence="3 19">Amino-acid biosynthesis; L-arginine biosynthesis; carbamoyl phosphate from bicarbonate: step 1/1.</text>
</comment>
<dbReference type="SUPFAM" id="SSF48108">
    <property type="entry name" value="Carbamoyl phosphate synthetase, large subunit connection domain"/>
    <property type="match status" value="1"/>
</dbReference>
<dbReference type="AlphaFoldDB" id="A0A399ERR8"/>
<sequence length="1026" mass="112484">MPARTDIKKILIIGSGPITIGQAAEFDYSGTQALKALRSVGYEVVLVNSNPATIMTDPDLAEGTYLEPLTLEFLEKIIAKERPDALLPTLGGQTALNLAMQLYEQGILEKYGVELIGANAAAIKKGEDREEFQRAMLKIGLDVPRGKMVTSLEEGLEFARNVTGYPVVVRPSFTLGGTGGGIAADEAEFIEILSRGLSLSPTHSALVEESIVGWKEFELEVMRDHNDTVVIITSIENVDPMGVHTGDSITVAPAQTLSDVEYQKMRDAAQAIIREIGVETGGSNIQFAIDPKSGRMIVIEMNPRVSRSSALASKATGFPIAKIAALLAVGYRLDELPNDITQKTPASFEPSIDYVVVKIPRFAFEKFSTLPNTHGGFSDRLGTQMKSVGEVMAIGRTFKEAFGKAVRSLEADVRAEFAHLTDAELWARLYPSPTRIYAVLELLRRGASIDELYQATRIERWFLHQFEEVVQTERALGLGEWRLSDREDWRYAKGLGLSDARIGELVGVSEAVARKERLAAGAKPVYKTVDTCAAEFEAYTPYHYSAYEIEDEVRPTDKPKVVILGSGPIRIGQGVEFDYATVHAVWALREAGYETIMVNSNPETVSTDYDTADRLYFEPLTLEDVLNLTEHERPIGVIATLGGQTPLKLARKLSEAGVRLLGTSWEAIHKAEDRAEFNALCAELGIPQPKGAVARTPDEALRLAEQIGYPLMARPSYVLGGRAMQVVRSPEELQWYLSGIYAALSERPSILLDQYLEGALELDVDAICDGSRVVVAGIMEHIERAGVHSGDSATVLPPVSLTSEQLETVKTYTRKLALAVGVRGLINVQYALKDGVVYILEANPRASRTVPFVSKAIGHPLAKYAALIAVGKTLEELGFTADPTPGFYSVKEVLIPWLKFPGVIPVLGPEMRSTGESMGIDADPYLAYYRAEVGVNQKLPLSGKVRLIGAQALEAEWRAAGFEISDDDYDLLISLEAHPELRRAVESGRPFITTLEGARWSLEAIRRVRTSRLEARSLQEWHQVRA</sequence>
<feature type="domain" description="MGS-like" evidence="21">
    <location>
        <begin position="937"/>
        <end position="1026"/>
    </location>
</feature>
<evidence type="ECO:0000256" key="11">
    <source>
        <dbReference type="ARBA" id="ARBA00022840"/>
    </source>
</evidence>
<keyword evidence="5 19" id="KW-0055">Arginine biosynthesis</keyword>
<keyword evidence="6 19" id="KW-0436">Ligase</keyword>
<dbReference type="Pfam" id="PF02786">
    <property type="entry name" value="CPSase_L_D2"/>
    <property type="match status" value="2"/>
</dbReference>
<evidence type="ECO:0000256" key="10">
    <source>
        <dbReference type="ARBA" id="ARBA00022741"/>
    </source>
</evidence>
<dbReference type="GO" id="GO:0004087">
    <property type="term" value="F:carbamoyl-phosphate synthase (ammonia) activity"/>
    <property type="evidence" value="ECO:0007669"/>
    <property type="project" value="UniProtKB-EC"/>
</dbReference>
<feature type="binding site" evidence="19">
    <location>
        <position position="829"/>
    </location>
    <ligand>
        <name>Mn(2+)</name>
        <dbReference type="ChEBI" id="CHEBI:29035"/>
        <label>3</label>
    </ligand>
</feature>
<dbReference type="Pfam" id="PF25596">
    <property type="entry name" value="CPSase_L_D1"/>
    <property type="match status" value="2"/>
</dbReference>
<feature type="binding site" evidence="19">
    <location>
        <position position="286"/>
    </location>
    <ligand>
        <name>ATP</name>
        <dbReference type="ChEBI" id="CHEBI:30616"/>
        <label>1</label>
    </ligand>
</feature>
<protein>
    <recommendedName>
        <fullName evidence="19">Carbamoyl phosphate synthase large chain</fullName>
        <ecNumber evidence="19">6.3.4.16</ecNumber>
        <ecNumber evidence="19">6.3.5.5</ecNumber>
    </recommendedName>
    <alternativeName>
        <fullName evidence="19">Carbamoyl phosphate synthetase ammonia chain</fullName>
    </alternativeName>
</protein>
<evidence type="ECO:0000313" key="22">
    <source>
        <dbReference type="EMBL" id="RIH86658.1"/>
    </source>
</evidence>
<feature type="binding site" evidence="19">
    <location>
        <position position="209"/>
    </location>
    <ligand>
        <name>ATP</name>
        <dbReference type="ChEBI" id="CHEBI:30616"/>
        <label>1</label>
    </ligand>
</feature>
<gene>
    <name evidence="19 22" type="primary">carB</name>
    <name evidence="22" type="ORF">Mrose_01648</name>
</gene>
<dbReference type="FunFam" id="1.10.1030.10:FF:000002">
    <property type="entry name" value="Carbamoyl-phosphate synthase large chain"/>
    <property type="match status" value="1"/>
</dbReference>
<accession>A0A399ERR8</accession>
<dbReference type="PROSITE" id="PS00867">
    <property type="entry name" value="CPSASE_2"/>
    <property type="match status" value="2"/>
</dbReference>
<feature type="binding site" evidence="19">
    <location>
        <position position="829"/>
    </location>
    <ligand>
        <name>ATP</name>
        <dbReference type="ChEBI" id="CHEBI:30616"/>
        <label>2</label>
    </ligand>
</feature>
<feature type="binding site" evidence="19">
    <location>
        <position position="244"/>
    </location>
    <ligand>
        <name>ATP</name>
        <dbReference type="ChEBI" id="CHEBI:30616"/>
        <label>1</label>
    </ligand>
</feature>
<dbReference type="HAMAP" id="MF_01210_B">
    <property type="entry name" value="CPSase_L_chain_B"/>
    <property type="match status" value="1"/>
</dbReference>
<comment type="domain">
    <text evidence="19">The large subunit is composed of 2 ATP-grasp domains that are involved in binding the 2 ATP molecules needed for carbamoyl phosphate synthesis. The N-terminal ATP-grasp domain (referred to as the carboxyphosphate synthetic component) catalyzes the ATP-dependent phosphorylation of hydrogencarbonate to carboxyphosphate and the subsequent nucleophilic attack by ammonia to form a carbamate intermediate. The C-terminal ATP-grasp domain (referred to as the carbamoyl phosphate synthetic component) then catalyzes the phosphorylation of carbamate with the second ATP to form the end product carbamoyl phosphate. The reactive and unstable enzyme intermediates are sequentially channeled from one active site to the next through the interior of the protein over a distance of at least 96 A.</text>
</comment>
<dbReference type="UniPathway" id="UPA00068">
    <property type="reaction ID" value="UER00171"/>
</dbReference>
<dbReference type="InterPro" id="IPR005479">
    <property type="entry name" value="CPAse_ATP-bd"/>
</dbReference>
<dbReference type="GO" id="GO:0005524">
    <property type="term" value="F:ATP binding"/>
    <property type="evidence" value="ECO:0007669"/>
    <property type="project" value="UniProtKB-UniRule"/>
</dbReference>
<feature type="binding site" evidence="19">
    <location>
        <position position="789"/>
    </location>
    <ligand>
        <name>ATP</name>
        <dbReference type="ChEBI" id="CHEBI:30616"/>
        <label>2</label>
    </ligand>
</feature>
<comment type="function">
    <text evidence="17 19">Large subunit of the glutamine-dependent carbamoyl phosphate synthetase (CPSase). CPSase catalyzes the formation of carbamoyl phosphate from the ammonia moiety of glutamine, carbonate, and phosphate donated by ATP, constituting the first step of 2 biosynthetic pathways, one leading to arginine and/or urea and the other to pyrimidine nucleotides. The large subunit (synthetase) binds the substrates ammonia (free or transferred from glutamine from the small subunit), hydrogencarbonate and ATP and carries out an ATP-coupled ligase reaction, activating hydrogencarbonate by forming carboxy phosphate which reacts with ammonia to form carbamoyl phosphate.</text>
</comment>
<comment type="cofactor">
    <cofactor evidence="1">
        <name>Mn(2+)</name>
        <dbReference type="ChEBI" id="CHEBI:29035"/>
    </cofactor>
</comment>
<comment type="pathway">
    <text evidence="2 19">Pyrimidine metabolism; UMP biosynthesis via de novo pathway; (S)-dihydroorotate from bicarbonate: step 1/3.</text>
</comment>
<feature type="binding site" evidence="19">
    <location>
        <position position="841"/>
    </location>
    <ligand>
        <name>ATP</name>
        <dbReference type="ChEBI" id="CHEBI:30616"/>
        <label>2</label>
    </ligand>
</feature>
<dbReference type="InterPro" id="IPR011761">
    <property type="entry name" value="ATP-grasp"/>
</dbReference>
<dbReference type="SUPFAM" id="SSF56059">
    <property type="entry name" value="Glutathione synthetase ATP-binding domain-like"/>
    <property type="match status" value="2"/>
</dbReference>
<evidence type="ECO:0000256" key="14">
    <source>
        <dbReference type="ARBA" id="ARBA00023211"/>
    </source>
</evidence>
<dbReference type="RefSeq" id="WP_119277283.1">
    <property type="nucleotide sequence ID" value="NZ_QWLA01000027.1"/>
</dbReference>
<feature type="binding site" evidence="19">
    <location>
        <position position="300"/>
    </location>
    <ligand>
        <name>Mn(2+)</name>
        <dbReference type="ChEBI" id="CHEBI:29035"/>
        <label>2</label>
    </ligand>
</feature>
<reference evidence="22 23" key="1">
    <citation type="submission" date="2018-08" db="EMBL/GenBank/DDBJ databases">
        <title>Meiothermus roseus NBRC 110900 genome sequencing project.</title>
        <authorList>
            <person name="Da Costa M.S."/>
            <person name="Albuquerque L."/>
            <person name="Raposo P."/>
            <person name="Froufe H.J.C."/>
            <person name="Barroso C.S."/>
            <person name="Egas C."/>
        </authorList>
    </citation>
    <scope>NUCLEOTIDE SEQUENCE [LARGE SCALE GENOMIC DNA]</scope>
    <source>
        <strain evidence="22 23">NBRC 110900</strain>
    </source>
</reference>
<keyword evidence="7 19" id="KW-0028">Amino-acid biosynthesis</keyword>
<dbReference type="FunFam" id="3.30.470.20:FF:000007">
    <property type="entry name" value="Carbamoyl-phosphate synthase large chain"/>
    <property type="match status" value="1"/>
</dbReference>
<feature type="binding site" evidence="19">
    <location>
        <position position="300"/>
    </location>
    <ligand>
        <name>Mn(2+)</name>
        <dbReference type="ChEBI" id="CHEBI:29035"/>
        <label>1</label>
    </ligand>
</feature>
<comment type="catalytic activity">
    <reaction evidence="15 19">
        <text>hydrogencarbonate + NH4(+) + 2 ATP = carbamoyl phosphate + 2 ADP + phosphate + 2 H(+)</text>
        <dbReference type="Rhea" id="RHEA:18029"/>
        <dbReference type="ChEBI" id="CHEBI:15378"/>
        <dbReference type="ChEBI" id="CHEBI:17544"/>
        <dbReference type="ChEBI" id="CHEBI:28938"/>
        <dbReference type="ChEBI" id="CHEBI:30616"/>
        <dbReference type="ChEBI" id="CHEBI:43474"/>
        <dbReference type="ChEBI" id="CHEBI:58228"/>
        <dbReference type="ChEBI" id="CHEBI:456216"/>
        <dbReference type="EC" id="6.3.4.16"/>
    </reaction>
</comment>
<keyword evidence="11 19" id="KW-0067">ATP-binding</keyword>
<feature type="binding site" evidence="19">
    <location>
        <position position="302"/>
    </location>
    <ligand>
        <name>Mn(2+)</name>
        <dbReference type="ChEBI" id="CHEBI:29035"/>
        <label>2</label>
    </ligand>
</feature>
<feature type="binding site" evidence="19">
    <location>
        <position position="243"/>
    </location>
    <ligand>
        <name>ATP</name>
        <dbReference type="ChEBI" id="CHEBI:30616"/>
        <label>1</label>
    </ligand>
</feature>
<feature type="binding site" evidence="19">
    <location>
        <position position="302"/>
    </location>
    <ligand>
        <name>Mg(2+)</name>
        <dbReference type="ChEBI" id="CHEBI:18420"/>
        <label>2</label>
    </ligand>
</feature>
<evidence type="ECO:0000256" key="15">
    <source>
        <dbReference type="ARBA" id="ARBA00047359"/>
    </source>
</evidence>
<keyword evidence="10 19" id="KW-0547">Nucleotide-binding</keyword>
<dbReference type="InterPro" id="IPR005483">
    <property type="entry name" value="CPSase_dom"/>
</dbReference>
<feature type="domain" description="ATP-grasp" evidence="20">
    <location>
        <begin position="133"/>
        <end position="329"/>
    </location>
</feature>
<dbReference type="InterPro" id="IPR058047">
    <property type="entry name" value="CPSase_preATP-grasp"/>
</dbReference>
<feature type="binding site" evidence="19">
    <location>
        <position position="841"/>
    </location>
    <ligand>
        <name>Mg(2+)</name>
        <dbReference type="ChEBI" id="CHEBI:18420"/>
        <label>3</label>
    </ligand>
</feature>
<dbReference type="GO" id="GO:0004088">
    <property type="term" value="F:carbamoyl-phosphate synthase (glutamine-hydrolyzing) activity"/>
    <property type="evidence" value="ECO:0007669"/>
    <property type="project" value="UniProtKB-UniRule"/>
</dbReference>
<keyword evidence="9 19" id="KW-0677">Repeat</keyword>
<comment type="similarity">
    <text evidence="4 19">Belongs to the CarB family.</text>
</comment>
<evidence type="ECO:0000256" key="1">
    <source>
        <dbReference type="ARBA" id="ARBA00001936"/>
    </source>
</evidence>
<dbReference type="PROSITE" id="PS51855">
    <property type="entry name" value="MGS"/>
    <property type="match status" value="1"/>
</dbReference>
<keyword evidence="14" id="KW-0464">Manganese</keyword>
<evidence type="ECO:0000256" key="18">
    <source>
        <dbReference type="ARBA" id="ARBA00062056"/>
    </source>
</evidence>
<feature type="binding site" evidence="19">
    <location>
        <position position="286"/>
    </location>
    <ligand>
        <name>Mn(2+)</name>
        <dbReference type="ChEBI" id="CHEBI:29035"/>
        <label>1</label>
    </ligand>
</feature>
<feature type="binding site" evidence="19">
    <location>
        <position position="843"/>
    </location>
    <ligand>
        <name>Mg(2+)</name>
        <dbReference type="ChEBI" id="CHEBI:18420"/>
        <label>4</label>
    </ligand>
</feature>
<feature type="binding site" evidence="19">
    <location>
        <position position="176"/>
    </location>
    <ligand>
        <name>ATP</name>
        <dbReference type="ChEBI" id="CHEBI:30616"/>
        <label>1</label>
    </ligand>
</feature>
<evidence type="ECO:0000256" key="8">
    <source>
        <dbReference type="ARBA" id="ARBA00022723"/>
    </source>
</evidence>
<feature type="binding site" evidence="19">
    <location>
        <position position="242"/>
    </location>
    <ligand>
        <name>ATP</name>
        <dbReference type="ChEBI" id="CHEBI:30616"/>
        <label>1</label>
    </ligand>
</feature>
<feature type="region of interest" description="Carboxyphosphate synthetic domain" evidence="19">
    <location>
        <begin position="1"/>
        <end position="410"/>
    </location>
</feature>
<dbReference type="PROSITE" id="PS50975">
    <property type="entry name" value="ATP_GRASP"/>
    <property type="match status" value="2"/>
</dbReference>
<dbReference type="Proteomes" id="UP000265341">
    <property type="component" value="Unassembled WGS sequence"/>
</dbReference>
<feature type="binding site" evidence="19">
    <location>
        <position position="300"/>
    </location>
    <ligand>
        <name>ATP</name>
        <dbReference type="ChEBI" id="CHEBI:30616"/>
        <label>1</label>
    </ligand>
</feature>
<dbReference type="FunFam" id="3.40.50.20:FF:000002">
    <property type="entry name" value="Carbamoyl-phosphate synthase large chain"/>
    <property type="match status" value="1"/>
</dbReference>
<dbReference type="NCBIfam" id="NF009455">
    <property type="entry name" value="PRK12815.1"/>
    <property type="match status" value="1"/>
</dbReference>
<feature type="region of interest" description="Carbamoyl phosphate synthetic domain" evidence="19">
    <location>
        <begin position="554"/>
        <end position="936"/>
    </location>
</feature>
<feature type="binding site" evidence="19">
    <location>
        <position position="788"/>
    </location>
    <ligand>
        <name>ATP</name>
        <dbReference type="ChEBI" id="CHEBI:30616"/>
        <label>2</label>
    </ligand>
</feature>
<feature type="binding site" evidence="19">
    <location>
        <position position="786"/>
    </location>
    <ligand>
        <name>ATP</name>
        <dbReference type="ChEBI" id="CHEBI:30616"/>
        <label>2</label>
    </ligand>
</feature>
<feature type="binding site" evidence="19">
    <location>
        <position position="787"/>
    </location>
    <ligand>
        <name>ATP</name>
        <dbReference type="ChEBI" id="CHEBI:30616"/>
        <label>2</label>
    </ligand>
</feature>
<evidence type="ECO:0000256" key="2">
    <source>
        <dbReference type="ARBA" id="ARBA00004812"/>
    </source>
</evidence>
<feature type="binding site" evidence="19">
    <location>
        <position position="170"/>
    </location>
    <ligand>
        <name>ATP</name>
        <dbReference type="ChEBI" id="CHEBI:30616"/>
        <label>1</label>
    </ligand>
</feature>
<dbReference type="Gene3D" id="3.30.470.20">
    <property type="entry name" value="ATP-grasp fold, B domain"/>
    <property type="match status" value="2"/>
</dbReference>
<dbReference type="EC" id="6.3.5.5" evidence="19"/>
<keyword evidence="8" id="KW-0479">Metal-binding</keyword>
<dbReference type="Pfam" id="PF02787">
    <property type="entry name" value="CPSase_L_D3"/>
    <property type="match status" value="1"/>
</dbReference>
<evidence type="ECO:0000256" key="5">
    <source>
        <dbReference type="ARBA" id="ARBA00022571"/>
    </source>
</evidence>
<evidence type="ECO:0000256" key="17">
    <source>
        <dbReference type="ARBA" id="ARBA00057223"/>
    </source>
</evidence>
<dbReference type="FunFam" id="3.30.470.20:FF:000026">
    <property type="entry name" value="Carbamoyl-phosphate synthase large chain"/>
    <property type="match status" value="1"/>
</dbReference>
<keyword evidence="13 19" id="KW-0665">Pyrimidine biosynthesis</keyword>
<name>A0A399ERR8_9DEIN</name>
<evidence type="ECO:0000256" key="19">
    <source>
        <dbReference type="HAMAP-Rule" id="MF_01210"/>
    </source>
</evidence>
<feature type="binding site" evidence="19">
    <location>
        <position position="841"/>
    </location>
    <ligand>
        <name>Mn(2+)</name>
        <dbReference type="ChEBI" id="CHEBI:29035"/>
        <label>4</label>
    </ligand>
</feature>
<organism evidence="22 23">
    <name type="scientific">Calidithermus roseus</name>
    <dbReference type="NCBI Taxonomy" id="1644118"/>
    <lineage>
        <taxon>Bacteria</taxon>
        <taxon>Thermotogati</taxon>
        <taxon>Deinococcota</taxon>
        <taxon>Deinococci</taxon>
        <taxon>Thermales</taxon>
        <taxon>Thermaceae</taxon>
        <taxon>Calidithermus</taxon>
    </lineage>
</organism>
<feature type="binding site" evidence="19">
    <location>
        <position position="843"/>
    </location>
    <ligand>
        <name>Mn(2+)</name>
        <dbReference type="ChEBI" id="CHEBI:29035"/>
        <label>4</label>
    </ligand>
</feature>
<feature type="domain" description="ATP-grasp" evidence="20">
    <location>
        <begin position="678"/>
        <end position="870"/>
    </location>
</feature>
<dbReference type="GO" id="GO:0005737">
    <property type="term" value="C:cytoplasm"/>
    <property type="evidence" value="ECO:0007669"/>
    <property type="project" value="TreeGrafter"/>
</dbReference>
<evidence type="ECO:0000256" key="3">
    <source>
        <dbReference type="ARBA" id="ARBA00005077"/>
    </source>
</evidence>
<feature type="binding site" evidence="19">
    <location>
        <position position="129"/>
    </location>
    <ligand>
        <name>ATP</name>
        <dbReference type="ChEBI" id="CHEBI:30616"/>
        <label>1</label>
    </ligand>
</feature>
<comment type="catalytic activity">
    <reaction evidence="16 19">
        <text>hydrogencarbonate + L-glutamine + 2 ATP + H2O = carbamoyl phosphate + L-glutamate + 2 ADP + phosphate + 2 H(+)</text>
        <dbReference type="Rhea" id="RHEA:18633"/>
        <dbReference type="ChEBI" id="CHEBI:15377"/>
        <dbReference type="ChEBI" id="CHEBI:15378"/>
        <dbReference type="ChEBI" id="CHEBI:17544"/>
        <dbReference type="ChEBI" id="CHEBI:29985"/>
        <dbReference type="ChEBI" id="CHEBI:30616"/>
        <dbReference type="ChEBI" id="CHEBI:43474"/>
        <dbReference type="ChEBI" id="CHEBI:58228"/>
        <dbReference type="ChEBI" id="CHEBI:58359"/>
        <dbReference type="ChEBI" id="CHEBI:456216"/>
        <dbReference type="EC" id="6.3.5.5"/>
    </reaction>
</comment>
<evidence type="ECO:0000313" key="23">
    <source>
        <dbReference type="Proteomes" id="UP000265341"/>
    </source>
</evidence>
<dbReference type="GO" id="GO:0006526">
    <property type="term" value="P:L-arginine biosynthetic process"/>
    <property type="evidence" value="ECO:0007669"/>
    <property type="project" value="UniProtKB-UniRule"/>
</dbReference>
<keyword evidence="12" id="KW-0460">Magnesium</keyword>
<dbReference type="Gene3D" id="3.40.50.20">
    <property type="match status" value="2"/>
</dbReference>
<evidence type="ECO:0000256" key="16">
    <source>
        <dbReference type="ARBA" id="ARBA00048816"/>
    </source>
</evidence>
<feature type="binding site" evidence="19">
    <location>
        <position position="829"/>
    </location>
    <ligand>
        <name>Mg(2+)</name>
        <dbReference type="ChEBI" id="CHEBI:18420"/>
        <label>3</label>
    </ligand>
</feature>
<evidence type="ECO:0000256" key="6">
    <source>
        <dbReference type="ARBA" id="ARBA00022598"/>
    </source>
</evidence>
<feature type="binding site" evidence="19">
    <location>
        <position position="756"/>
    </location>
    <ligand>
        <name>ATP</name>
        <dbReference type="ChEBI" id="CHEBI:30616"/>
        <label>2</label>
    </ligand>
</feature>
<dbReference type="PANTHER" id="PTHR11405:SF53">
    <property type="entry name" value="CARBAMOYL-PHOSPHATE SYNTHASE [AMMONIA], MITOCHONDRIAL"/>
    <property type="match status" value="1"/>
</dbReference>
<dbReference type="EC" id="6.3.4.16" evidence="19"/>
<dbReference type="FunFam" id="3.40.50.20:FF:000001">
    <property type="entry name" value="Carbamoyl-phosphate synthase large chain"/>
    <property type="match status" value="1"/>
</dbReference>
<dbReference type="InterPro" id="IPR036897">
    <property type="entry name" value="CarbamoylP_synth_lsu_oligo_sf"/>
</dbReference>
<feature type="region of interest" description="Allosteric domain" evidence="19">
    <location>
        <begin position="937"/>
        <end position="1026"/>
    </location>
</feature>
<comment type="caution">
    <text evidence="22">The sequence shown here is derived from an EMBL/GenBank/DDBJ whole genome shotgun (WGS) entry which is preliminary data.</text>
</comment>
<comment type="cofactor">
    <cofactor evidence="19">
        <name>Mg(2+)</name>
        <dbReference type="ChEBI" id="CHEBI:18420"/>
    </cofactor>
    <cofactor evidence="19">
        <name>Mn(2+)</name>
        <dbReference type="ChEBI" id="CHEBI:29035"/>
    </cofactor>
    <text evidence="19">Binds 4 Mg(2+) or Mn(2+) ions per subunit.</text>
</comment>
<comment type="caution">
    <text evidence="19">Lacks conserved residue(s) required for the propagation of feature annotation.</text>
</comment>
<comment type="subunit">
    <text evidence="18 19">Composed of two chains; the small (or glutamine) chain promotes the hydrolysis of glutamine to ammonia, which is used by the large (or ammonia) chain to synthesize carbamoyl phosphate. Tetramer of heterodimers (alpha,beta)4.</text>
</comment>
<dbReference type="EMBL" id="QWLA01000027">
    <property type="protein sequence ID" value="RIH86658.1"/>
    <property type="molecule type" value="Genomic_DNA"/>
</dbReference>
<evidence type="ECO:0000256" key="7">
    <source>
        <dbReference type="ARBA" id="ARBA00022605"/>
    </source>
</evidence>
<dbReference type="InterPro" id="IPR016185">
    <property type="entry name" value="PreATP-grasp_dom_sf"/>
</dbReference>
<dbReference type="PROSITE" id="PS00866">
    <property type="entry name" value="CPSASE_1"/>
    <property type="match status" value="1"/>
</dbReference>
<dbReference type="PRINTS" id="PR00098">
    <property type="entry name" value="CPSASE"/>
</dbReference>
<dbReference type="SUPFAM" id="SSF52440">
    <property type="entry name" value="PreATP-grasp domain"/>
    <property type="match status" value="2"/>
</dbReference>
<evidence type="ECO:0000259" key="21">
    <source>
        <dbReference type="PROSITE" id="PS51855"/>
    </source>
</evidence>
<evidence type="ECO:0000256" key="9">
    <source>
        <dbReference type="ARBA" id="ARBA00022737"/>
    </source>
</evidence>
<feature type="binding site" evidence="19">
    <location>
        <position position="300"/>
    </location>
    <ligand>
        <name>Mg(2+)</name>
        <dbReference type="ChEBI" id="CHEBI:18420"/>
        <label>2</label>
    </ligand>
</feature>
<dbReference type="GO" id="GO:0044205">
    <property type="term" value="P:'de novo' UMP biosynthetic process"/>
    <property type="evidence" value="ECO:0007669"/>
    <property type="project" value="UniProtKB-UniRule"/>
</dbReference>
<dbReference type="GO" id="GO:0046872">
    <property type="term" value="F:metal ion binding"/>
    <property type="evidence" value="ECO:0007669"/>
    <property type="project" value="UniProtKB-KW"/>
</dbReference>
<feature type="binding site" evidence="19">
    <location>
        <position position="841"/>
    </location>
    <ligand>
        <name>Mn(2+)</name>
        <dbReference type="ChEBI" id="CHEBI:29035"/>
        <label>3</label>
    </ligand>
</feature>
<dbReference type="InterPro" id="IPR011607">
    <property type="entry name" value="MGS-like_dom"/>
</dbReference>